<dbReference type="KEGG" id="tak:Tharo_0358"/>
<feature type="compositionally biased region" description="Low complexity" evidence="1">
    <location>
        <begin position="28"/>
        <end position="38"/>
    </location>
</feature>
<evidence type="ECO:0000256" key="1">
    <source>
        <dbReference type="SAM" id="MobiDB-lite"/>
    </source>
</evidence>
<evidence type="ECO:0000313" key="3">
    <source>
        <dbReference type="Proteomes" id="UP000241885"/>
    </source>
</evidence>
<evidence type="ECO:0000313" key="2">
    <source>
        <dbReference type="EMBL" id="AVR87308.1"/>
    </source>
</evidence>
<organism evidence="2 3">
    <name type="scientific">Thauera aromatica K172</name>
    <dbReference type="NCBI Taxonomy" id="44139"/>
    <lineage>
        <taxon>Bacteria</taxon>
        <taxon>Pseudomonadati</taxon>
        <taxon>Pseudomonadota</taxon>
        <taxon>Betaproteobacteria</taxon>
        <taxon>Rhodocyclales</taxon>
        <taxon>Zoogloeaceae</taxon>
        <taxon>Thauera</taxon>
    </lineage>
</organism>
<dbReference type="EMBL" id="CP028339">
    <property type="protein sequence ID" value="AVR87308.1"/>
    <property type="molecule type" value="Genomic_DNA"/>
</dbReference>
<dbReference type="AlphaFoldDB" id="A0A2R4BJ13"/>
<feature type="region of interest" description="Disordered" evidence="1">
    <location>
        <begin position="1"/>
        <end position="56"/>
    </location>
</feature>
<accession>A0A2R4BJ13</accession>
<proteinExistence type="predicted"/>
<gene>
    <name evidence="2" type="ORF">Tharo_0358</name>
</gene>
<name>A0A2R4BJ13_THAAR</name>
<keyword evidence="3" id="KW-1185">Reference proteome</keyword>
<sequence length="88" mass="9174">MRPGPDEAVRGLSEPGRRTLGRRRQKTARSAGSSARASLPCSSGGRGRGDPPGRPYISANCPDVPANCPGVPVGATRWVALTNHRGVE</sequence>
<reference evidence="2 3" key="1">
    <citation type="submission" date="2018-03" db="EMBL/GenBank/DDBJ databases">
        <title>Complete genome sequence of Thauera aromatica, a model organism for studying aromatic compound degradation under denitrifying conditions.</title>
        <authorList>
            <person name="Lo H.-Y."/>
            <person name="Goris T."/>
            <person name="Boll M."/>
            <person name="Mueller J.A."/>
        </authorList>
    </citation>
    <scope>NUCLEOTIDE SEQUENCE [LARGE SCALE GENOMIC DNA]</scope>
    <source>
        <strain evidence="2 3">K172</strain>
    </source>
</reference>
<dbReference type="Proteomes" id="UP000241885">
    <property type="component" value="Chromosome"/>
</dbReference>
<protein>
    <submittedName>
        <fullName evidence="2">Excinuclease ABC subunit A, dimeric form</fullName>
    </submittedName>
</protein>